<comment type="caution">
    <text evidence="2">The sequence shown here is derived from an EMBL/GenBank/DDBJ whole genome shotgun (WGS) entry which is preliminary data.</text>
</comment>
<organism evidence="2 3">
    <name type="scientific">Amnibacterium soli</name>
    <dbReference type="NCBI Taxonomy" id="1282736"/>
    <lineage>
        <taxon>Bacteria</taxon>
        <taxon>Bacillati</taxon>
        <taxon>Actinomycetota</taxon>
        <taxon>Actinomycetes</taxon>
        <taxon>Micrococcales</taxon>
        <taxon>Microbacteriaceae</taxon>
        <taxon>Amnibacterium</taxon>
    </lineage>
</organism>
<keyword evidence="1" id="KW-1133">Transmembrane helix</keyword>
<accession>A0ABP8YWC0</accession>
<evidence type="ECO:0000313" key="2">
    <source>
        <dbReference type="EMBL" id="GAA4739225.1"/>
    </source>
</evidence>
<feature type="transmembrane region" description="Helical" evidence="1">
    <location>
        <begin position="118"/>
        <end position="144"/>
    </location>
</feature>
<gene>
    <name evidence="2" type="ORF">GCM10025783_07500</name>
</gene>
<protein>
    <submittedName>
        <fullName evidence="2">ABC transporter permease</fullName>
    </submittedName>
</protein>
<keyword evidence="1" id="KW-0812">Transmembrane</keyword>
<evidence type="ECO:0000256" key="1">
    <source>
        <dbReference type="SAM" id="Phobius"/>
    </source>
</evidence>
<keyword evidence="1" id="KW-0472">Membrane</keyword>
<sequence>MTAATAAAPAGTGGVGFGRVLRSEWLKLVTVRSTFWTTAVALLLAALTALLFGAAVDPGSQGGTATALDGSTVSLSFVALVVGVLGVLAIGGEYATLQIRSSYTAVPRRWPALVAKALVVAAWSFVLGAVITFGSFGLIAVLYGGKGVSVGLDGEAVGVLIGGAVYLAVIGAFAVGLGALVRASAAGITVLTALLFVAPIILALIAGALQAEWALHANDLLLSNAGGVLFTRPAEASMALWAALLALAGWLAVVWVPALLLTQHRDV</sequence>
<reference evidence="3" key="1">
    <citation type="journal article" date="2019" name="Int. J. Syst. Evol. Microbiol.">
        <title>The Global Catalogue of Microorganisms (GCM) 10K type strain sequencing project: providing services to taxonomists for standard genome sequencing and annotation.</title>
        <authorList>
            <consortium name="The Broad Institute Genomics Platform"/>
            <consortium name="The Broad Institute Genome Sequencing Center for Infectious Disease"/>
            <person name="Wu L."/>
            <person name="Ma J."/>
        </authorList>
    </citation>
    <scope>NUCLEOTIDE SEQUENCE [LARGE SCALE GENOMIC DNA]</scope>
    <source>
        <strain evidence="3">JCM 19015</strain>
    </source>
</reference>
<feature type="transmembrane region" description="Helical" evidence="1">
    <location>
        <begin position="238"/>
        <end position="261"/>
    </location>
</feature>
<feature type="transmembrane region" description="Helical" evidence="1">
    <location>
        <begin position="35"/>
        <end position="55"/>
    </location>
</feature>
<feature type="transmembrane region" description="Helical" evidence="1">
    <location>
        <begin position="75"/>
        <end position="97"/>
    </location>
</feature>
<proteinExistence type="predicted"/>
<name>A0ABP8YWC0_9MICO</name>
<dbReference type="EMBL" id="BAABLP010000001">
    <property type="protein sequence ID" value="GAA4739225.1"/>
    <property type="molecule type" value="Genomic_DNA"/>
</dbReference>
<keyword evidence="3" id="KW-1185">Reference proteome</keyword>
<dbReference type="RefSeq" id="WP_345479609.1">
    <property type="nucleotide sequence ID" value="NZ_BAABLP010000001.1"/>
</dbReference>
<feature type="transmembrane region" description="Helical" evidence="1">
    <location>
        <begin position="188"/>
        <end position="209"/>
    </location>
</feature>
<feature type="transmembrane region" description="Helical" evidence="1">
    <location>
        <begin position="156"/>
        <end position="181"/>
    </location>
</feature>
<evidence type="ECO:0000313" key="3">
    <source>
        <dbReference type="Proteomes" id="UP001500121"/>
    </source>
</evidence>
<dbReference type="Proteomes" id="UP001500121">
    <property type="component" value="Unassembled WGS sequence"/>
</dbReference>